<dbReference type="Gene3D" id="3.40.50.300">
    <property type="entry name" value="P-loop containing nucleotide triphosphate hydrolases"/>
    <property type="match status" value="1"/>
</dbReference>
<name>A0AA36G7M2_9BILA</name>
<dbReference type="InterPro" id="IPR005225">
    <property type="entry name" value="Small_GTP-bd"/>
</dbReference>
<dbReference type="InterPro" id="IPR001806">
    <property type="entry name" value="Small_GTPase"/>
</dbReference>
<dbReference type="GO" id="GO:0007264">
    <property type="term" value="P:small GTPase-mediated signal transduction"/>
    <property type="evidence" value="ECO:0007669"/>
    <property type="project" value="InterPro"/>
</dbReference>
<dbReference type="PRINTS" id="PR00449">
    <property type="entry name" value="RASTRNSFRMNG"/>
</dbReference>
<dbReference type="InterPro" id="IPR003578">
    <property type="entry name" value="Small_GTPase_Rho"/>
</dbReference>
<dbReference type="InterPro" id="IPR027417">
    <property type="entry name" value="P-loop_NTPase"/>
</dbReference>
<dbReference type="PANTHER" id="PTHR24072">
    <property type="entry name" value="RHO FAMILY GTPASE"/>
    <property type="match status" value="1"/>
</dbReference>
<dbReference type="SMART" id="SM00173">
    <property type="entry name" value="RAS"/>
    <property type="match status" value="1"/>
</dbReference>
<keyword evidence="3" id="KW-0342">GTP-binding</keyword>
<dbReference type="NCBIfam" id="TIGR00231">
    <property type="entry name" value="small_GTP"/>
    <property type="match status" value="1"/>
</dbReference>
<evidence type="ECO:0000256" key="2">
    <source>
        <dbReference type="ARBA" id="ARBA00022741"/>
    </source>
</evidence>
<keyword evidence="4" id="KW-0472">Membrane</keyword>
<dbReference type="Proteomes" id="UP001177023">
    <property type="component" value="Unassembled WGS sequence"/>
</dbReference>
<proteinExistence type="predicted"/>
<dbReference type="GO" id="GO:0016020">
    <property type="term" value="C:membrane"/>
    <property type="evidence" value="ECO:0007669"/>
    <property type="project" value="UniProtKB-SubCell"/>
</dbReference>
<comment type="caution">
    <text evidence="5">The sequence shown here is derived from an EMBL/GenBank/DDBJ whole genome shotgun (WGS) entry which is preliminary data.</text>
</comment>
<dbReference type="PROSITE" id="PS51420">
    <property type="entry name" value="RHO"/>
    <property type="match status" value="1"/>
</dbReference>
<reference evidence="5" key="1">
    <citation type="submission" date="2023-06" db="EMBL/GenBank/DDBJ databases">
        <authorList>
            <person name="Delattre M."/>
        </authorList>
    </citation>
    <scope>NUCLEOTIDE SEQUENCE</scope>
    <source>
        <strain evidence="5">AF72</strain>
    </source>
</reference>
<evidence type="ECO:0000313" key="5">
    <source>
        <dbReference type="EMBL" id="CAJ0582783.1"/>
    </source>
</evidence>
<keyword evidence="2" id="KW-0547">Nucleotide-binding</keyword>
<evidence type="ECO:0008006" key="7">
    <source>
        <dbReference type="Google" id="ProtNLM"/>
    </source>
</evidence>
<dbReference type="SMART" id="SM00175">
    <property type="entry name" value="RAB"/>
    <property type="match status" value="1"/>
</dbReference>
<evidence type="ECO:0000313" key="6">
    <source>
        <dbReference type="Proteomes" id="UP001177023"/>
    </source>
</evidence>
<organism evidence="5 6">
    <name type="scientific">Mesorhabditis spiculigera</name>
    <dbReference type="NCBI Taxonomy" id="96644"/>
    <lineage>
        <taxon>Eukaryota</taxon>
        <taxon>Metazoa</taxon>
        <taxon>Ecdysozoa</taxon>
        <taxon>Nematoda</taxon>
        <taxon>Chromadorea</taxon>
        <taxon>Rhabditida</taxon>
        <taxon>Rhabditina</taxon>
        <taxon>Rhabditomorpha</taxon>
        <taxon>Rhabditoidea</taxon>
        <taxon>Rhabditidae</taxon>
        <taxon>Mesorhabditinae</taxon>
        <taxon>Mesorhabditis</taxon>
    </lineage>
</organism>
<feature type="non-terminal residue" evidence="5">
    <location>
        <position position="1"/>
    </location>
</feature>
<dbReference type="FunFam" id="3.40.50.300:FF:002060">
    <property type="entry name" value="Rho family GTPase"/>
    <property type="match status" value="1"/>
</dbReference>
<dbReference type="PROSITE" id="PS51421">
    <property type="entry name" value="RAS"/>
    <property type="match status" value="1"/>
</dbReference>
<comment type="subcellular location">
    <subcellularLocation>
        <location evidence="1">Membrane</location>
    </subcellularLocation>
</comment>
<dbReference type="SUPFAM" id="SSF52540">
    <property type="entry name" value="P-loop containing nucleoside triphosphate hydrolases"/>
    <property type="match status" value="1"/>
</dbReference>
<protein>
    <recommendedName>
        <fullName evidence="7">Rho-related GTP-binding protein RhoU</fullName>
    </recommendedName>
</protein>
<evidence type="ECO:0000256" key="4">
    <source>
        <dbReference type="ARBA" id="ARBA00023136"/>
    </source>
</evidence>
<dbReference type="PROSITE" id="PS51419">
    <property type="entry name" value="RAB"/>
    <property type="match status" value="1"/>
</dbReference>
<dbReference type="EMBL" id="CATQJA010002664">
    <property type="protein sequence ID" value="CAJ0582783.1"/>
    <property type="molecule type" value="Genomic_DNA"/>
</dbReference>
<evidence type="ECO:0000256" key="3">
    <source>
        <dbReference type="ARBA" id="ARBA00023134"/>
    </source>
</evidence>
<keyword evidence="6" id="KW-1185">Reference proteome</keyword>
<evidence type="ECO:0000256" key="1">
    <source>
        <dbReference type="ARBA" id="ARBA00004370"/>
    </source>
</evidence>
<dbReference type="Pfam" id="PF00071">
    <property type="entry name" value="Ras"/>
    <property type="match status" value="1"/>
</dbReference>
<dbReference type="SMART" id="SM00174">
    <property type="entry name" value="RHO"/>
    <property type="match status" value="1"/>
</dbReference>
<dbReference type="AlphaFoldDB" id="A0AA36G7M2"/>
<accession>A0AA36G7M2</accession>
<dbReference type="GO" id="GO:0005525">
    <property type="term" value="F:GTP binding"/>
    <property type="evidence" value="ECO:0007669"/>
    <property type="project" value="UniProtKB-KW"/>
</dbReference>
<dbReference type="GO" id="GO:0003924">
    <property type="term" value="F:GTPase activity"/>
    <property type="evidence" value="ECO:0007669"/>
    <property type="project" value="InterPro"/>
</dbReference>
<gene>
    <name evidence="5" type="ORF">MSPICULIGERA_LOCUS20913</name>
</gene>
<sequence>MDDQGVRSLKCVLVGDTLVGKTNLIVSYTTGRYPAEYKPTNFDTYSVVVRVDRKPIRLQLCDTAGLRACALRPLCYPGVDVILLVYSTVDPNSFEAIVDYWLPEVNRSQPTVPVILVGTQVDRRGDPSVAASLARVGCHPISTARGKELAQRMHCEFAECSALTQQNIKQVFDAAILCALEGKKPPKLPSKGTATAHATRLKQGFQRFISITKKLI</sequence>